<dbReference type="EnsemblPlants" id="evm.model.ctgX2.16">
    <property type="protein sequence ID" value="cds.evm.model.ctgX2.16"/>
    <property type="gene ID" value="evm.TU.ctgX2.16"/>
</dbReference>
<dbReference type="Proteomes" id="UP000596661">
    <property type="component" value="Unassembled WGS sequence"/>
</dbReference>
<evidence type="ECO:0000256" key="1">
    <source>
        <dbReference type="SAM" id="SignalP"/>
    </source>
</evidence>
<keyword evidence="1" id="KW-0732">Signal</keyword>
<feature type="signal peptide" evidence="1">
    <location>
        <begin position="1"/>
        <end position="20"/>
    </location>
</feature>
<evidence type="ECO:0000313" key="2">
    <source>
        <dbReference type="EnsemblPlants" id="cds.evm.model.ctgX2.16"/>
    </source>
</evidence>
<dbReference type="AlphaFoldDB" id="A0A803QRU9"/>
<dbReference type="Gramene" id="evm.model.ctgX2.16">
    <property type="protein sequence ID" value="cds.evm.model.ctgX2.16"/>
    <property type="gene ID" value="evm.TU.ctgX2.16"/>
</dbReference>
<sequence>PRSMSIVLVWFFVLCPSLSPRHPINRQASLLPSLAYPFPSQDLDQCHEVSMLFSF</sequence>
<keyword evidence="3" id="KW-1185">Reference proteome</keyword>
<accession>A0A803QRU9</accession>
<reference evidence="2" key="1">
    <citation type="submission" date="2021-03" db="UniProtKB">
        <authorList>
            <consortium name="EnsemblPlants"/>
        </authorList>
    </citation>
    <scope>IDENTIFICATION</scope>
</reference>
<name>A0A803QRU9_CANSA</name>
<feature type="chain" id="PRO_5031303324" evidence="1">
    <location>
        <begin position="21"/>
        <end position="55"/>
    </location>
</feature>
<proteinExistence type="predicted"/>
<protein>
    <submittedName>
        <fullName evidence="2">Uncharacterized protein</fullName>
    </submittedName>
</protein>
<evidence type="ECO:0000313" key="3">
    <source>
        <dbReference type="Proteomes" id="UP000596661"/>
    </source>
</evidence>
<organism evidence="2 3">
    <name type="scientific">Cannabis sativa</name>
    <name type="common">Hemp</name>
    <name type="synonym">Marijuana</name>
    <dbReference type="NCBI Taxonomy" id="3483"/>
    <lineage>
        <taxon>Eukaryota</taxon>
        <taxon>Viridiplantae</taxon>
        <taxon>Streptophyta</taxon>
        <taxon>Embryophyta</taxon>
        <taxon>Tracheophyta</taxon>
        <taxon>Spermatophyta</taxon>
        <taxon>Magnoliopsida</taxon>
        <taxon>eudicotyledons</taxon>
        <taxon>Gunneridae</taxon>
        <taxon>Pentapetalae</taxon>
        <taxon>rosids</taxon>
        <taxon>fabids</taxon>
        <taxon>Rosales</taxon>
        <taxon>Cannabaceae</taxon>
        <taxon>Cannabis</taxon>
    </lineage>
</organism>